<dbReference type="PANTHER" id="PTHR33420:SF11">
    <property type="entry name" value="FIMBRIAL-LIKE PROTEIN"/>
    <property type="match status" value="1"/>
</dbReference>
<dbReference type="GO" id="GO:0043709">
    <property type="term" value="P:cell adhesion involved in single-species biofilm formation"/>
    <property type="evidence" value="ECO:0007669"/>
    <property type="project" value="TreeGrafter"/>
</dbReference>
<gene>
    <name evidence="4" type="primary">mrpA_2</name>
    <name evidence="3" type="ORF">EcCFBP13530_11640</name>
    <name evidence="4" type="ORF">NCTC12126_03080</name>
</gene>
<reference evidence="4 6" key="2">
    <citation type="submission" date="2019-03" db="EMBL/GenBank/DDBJ databases">
        <authorList>
            <consortium name="Pathogen Informatics"/>
        </authorList>
    </citation>
    <scope>NUCLEOTIDE SEQUENCE [LARGE SCALE GENOMIC DNA]</scope>
    <source>
        <strain evidence="4 6">NCTC12126</strain>
    </source>
</reference>
<keyword evidence="1" id="KW-0732">Signal</keyword>
<name>A0A484Y566_9ENTR</name>
<dbReference type="Gene3D" id="2.60.40.1090">
    <property type="entry name" value="Fimbrial-type adhesion domain"/>
    <property type="match status" value="1"/>
</dbReference>
<dbReference type="PANTHER" id="PTHR33420">
    <property type="entry name" value="FIMBRIAL SUBUNIT ELFA-RELATED"/>
    <property type="match status" value="1"/>
</dbReference>
<evidence type="ECO:0000313" key="5">
    <source>
        <dbReference type="Proteomes" id="UP000306327"/>
    </source>
</evidence>
<dbReference type="EMBL" id="CAADIW010000025">
    <property type="protein sequence ID" value="VFS31620.1"/>
    <property type="molecule type" value="Genomic_DNA"/>
</dbReference>
<dbReference type="Pfam" id="PF00419">
    <property type="entry name" value="Fimbrial"/>
    <property type="match status" value="1"/>
</dbReference>
<evidence type="ECO:0000313" key="3">
    <source>
        <dbReference type="EMBL" id="TKK18988.1"/>
    </source>
</evidence>
<feature type="domain" description="Fimbrial-type adhesion" evidence="2">
    <location>
        <begin position="31"/>
        <end position="186"/>
    </location>
</feature>
<feature type="signal peptide" evidence="1">
    <location>
        <begin position="1"/>
        <end position="23"/>
    </location>
</feature>
<dbReference type="InterPro" id="IPR036937">
    <property type="entry name" value="Adhesion_dom_fimbrial_sf"/>
</dbReference>
<dbReference type="InterPro" id="IPR000259">
    <property type="entry name" value="Adhesion_dom_fimbrial"/>
</dbReference>
<evidence type="ECO:0000259" key="2">
    <source>
        <dbReference type="Pfam" id="PF00419"/>
    </source>
</evidence>
<accession>A0A484Y566</accession>
<dbReference type="InterPro" id="IPR050263">
    <property type="entry name" value="Bact_Fimbrial_Adh_Pro"/>
</dbReference>
<evidence type="ECO:0000313" key="4">
    <source>
        <dbReference type="EMBL" id="VFS31620.1"/>
    </source>
</evidence>
<evidence type="ECO:0000256" key="1">
    <source>
        <dbReference type="SAM" id="SignalP"/>
    </source>
</evidence>
<dbReference type="Proteomes" id="UP000306327">
    <property type="component" value="Unassembled WGS sequence"/>
</dbReference>
<organism evidence="4 6">
    <name type="scientific">Enterobacter cancerogenus</name>
    <dbReference type="NCBI Taxonomy" id="69218"/>
    <lineage>
        <taxon>Bacteria</taxon>
        <taxon>Pseudomonadati</taxon>
        <taxon>Pseudomonadota</taxon>
        <taxon>Gammaproteobacteria</taxon>
        <taxon>Enterobacterales</taxon>
        <taxon>Enterobacteriaceae</taxon>
        <taxon>Enterobacter</taxon>
        <taxon>Enterobacter cloacae complex</taxon>
    </lineage>
</organism>
<dbReference type="AlphaFoldDB" id="A0A484Y566"/>
<feature type="chain" id="PRO_5044605283" evidence="1">
    <location>
        <begin position="24"/>
        <end position="186"/>
    </location>
</feature>
<proteinExistence type="predicted"/>
<dbReference type="InterPro" id="IPR008966">
    <property type="entry name" value="Adhesion_dom_sf"/>
</dbReference>
<dbReference type="EMBL" id="QGAL01000003">
    <property type="protein sequence ID" value="TKK18988.1"/>
    <property type="molecule type" value="Genomic_DNA"/>
</dbReference>
<evidence type="ECO:0000313" key="6">
    <source>
        <dbReference type="Proteomes" id="UP000351155"/>
    </source>
</evidence>
<protein>
    <submittedName>
        <fullName evidence="3">Fimbrial protein</fullName>
    </submittedName>
    <submittedName>
        <fullName evidence="4">Fimbrial-like protein</fullName>
    </submittedName>
</protein>
<dbReference type="GO" id="GO:0009289">
    <property type="term" value="C:pilus"/>
    <property type="evidence" value="ECO:0007669"/>
    <property type="project" value="InterPro"/>
</dbReference>
<reference evidence="3 5" key="1">
    <citation type="journal article" date="2019" name="Sci. Rep.">
        <title>Differences in resource use lead to coexistence of seed-transmitted microbial populations.</title>
        <authorList>
            <person name="Torres-Cortes G."/>
            <person name="Garcia B.J."/>
            <person name="Compant S."/>
            <person name="Rezki S."/>
            <person name="Jones P."/>
            <person name="Preveaux A."/>
            <person name="Briand M."/>
            <person name="Roulet A."/>
            <person name="Bouchez O."/>
            <person name="Jacobson D."/>
            <person name="Barret M."/>
        </authorList>
    </citation>
    <scope>NUCLEOTIDE SEQUENCE [LARGE SCALE GENOMIC DNA]</scope>
    <source>
        <strain evidence="3 5">CFBP13530</strain>
    </source>
</reference>
<dbReference type="SUPFAM" id="SSF49401">
    <property type="entry name" value="Bacterial adhesins"/>
    <property type="match status" value="1"/>
</dbReference>
<dbReference type="Proteomes" id="UP000351155">
    <property type="component" value="Unassembled WGS sequence"/>
</dbReference>
<dbReference type="RefSeq" id="WP_042322016.1">
    <property type="nucleotide sequence ID" value="NZ_CABKNU010000008.1"/>
</dbReference>
<sequence length="186" mass="19356">MHLAKKALLAVSMATIISGSAFADEQGSGKIKFKGVVINAPCSIAPDSVDKEVDLGEVTTAMINANRKSAPVAVDINLQNCQLDNPGDESATPITKVDVKFTSTATNAADTSLMANTYADGAQNVGVRLLDDAEAKITLGSPKEVVLQTGSDTQVLHFKAQMEVPTGATATAGQVEATANYVLQYK</sequence>